<evidence type="ECO:0000256" key="1">
    <source>
        <dbReference type="SAM" id="Phobius"/>
    </source>
</evidence>
<dbReference type="InterPro" id="IPR047811">
    <property type="entry name" value="CytC_ox_assmbl_put"/>
</dbReference>
<evidence type="ECO:0000313" key="3">
    <source>
        <dbReference type="Proteomes" id="UP001596379"/>
    </source>
</evidence>
<keyword evidence="1" id="KW-0812">Transmembrane</keyword>
<organism evidence="2 3">
    <name type="scientific">Herminiimonas aquatilis</name>
    <dbReference type="NCBI Taxonomy" id="345342"/>
    <lineage>
        <taxon>Bacteria</taxon>
        <taxon>Pseudomonadati</taxon>
        <taxon>Pseudomonadota</taxon>
        <taxon>Betaproteobacteria</taxon>
        <taxon>Burkholderiales</taxon>
        <taxon>Oxalobacteraceae</taxon>
        <taxon>Herminiimonas</taxon>
    </lineage>
</organism>
<keyword evidence="3" id="KW-1185">Reference proteome</keyword>
<dbReference type="Proteomes" id="UP001596379">
    <property type="component" value="Unassembled WGS sequence"/>
</dbReference>
<comment type="caution">
    <text evidence="2">The sequence shown here is derived from an EMBL/GenBank/DDBJ whole genome shotgun (WGS) entry which is preliminary data.</text>
</comment>
<accession>A0ABW2J4Y8</accession>
<keyword evidence="1" id="KW-0472">Membrane</keyword>
<name>A0ABW2J4Y8_9BURK</name>
<protein>
    <submittedName>
        <fullName evidence="2">Cytochrome oxidase small assembly protein</fullName>
    </submittedName>
</protein>
<proteinExistence type="predicted"/>
<dbReference type="RefSeq" id="WP_382233797.1">
    <property type="nucleotide sequence ID" value="NZ_JBHTCC010000001.1"/>
</dbReference>
<feature type="transmembrane region" description="Helical" evidence="1">
    <location>
        <begin position="12"/>
        <end position="32"/>
    </location>
</feature>
<dbReference type="NCBIfam" id="NF038351">
    <property type="entry name" value="cyt_ox_assem_30"/>
    <property type="match status" value="1"/>
</dbReference>
<sequence>MTDQKKRNLRTGLILAAIAAAFMLSVIAKRIWFS</sequence>
<keyword evidence="1" id="KW-1133">Transmembrane helix</keyword>
<gene>
    <name evidence="2" type="ORF">ACFQO0_08960</name>
</gene>
<dbReference type="EMBL" id="JBHTCC010000001">
    <property type="protein sequence ID" value="MFC7298564.1"/>
    <property type="molecule type" value="Genomic_DNA"/>
</dbReference>
<reference evidence="3" key="1">
    <citation type="journal article" date="2019" name="Int. J. Syst. Evol. Microbiol.">
        <title>The Global Catalogue of Microorganisms (GCM) 10K type strain sequencing project: providing services to taxonomists for standard genome sequencing and annotation.</title>
        <authorList>
            <consortium name="The Broad Institute Genomics Platform"/>
            <consortium name="The Broad Institute Genome Sequencing Center for Infectious Disease"/>
            <person name="Wu L."/>
            <person name="Ma J."/>
        </authorList>
    </citation>
    <scope>NUCLEOTIDE SEQUENCE [LARGE SCALE GENOMIC DNA]</scope>
    <source>
        <strain evidence="3">CCUG 36956</strain>
    </source>
</reference>
<evidence type="ECO:0000313" key="2">
    <source>
        <dbReference type="EMBL" id="MFC7298564.1"/>
    </source>
</evidence>